<dbReference type="InterPro" id="IPR019329">
    <property type="entry name" value="NADH_UbQ_OxRdtase_ESSS_su"/>
</dbReference>
<evidence type="ECO:0000256" key="5">
    <source>
        <dbReference type="ARBA" id="ARBA00022448"/>
    </source>
</evidence>
<evidence type="ECO:0000256" key="4">
    <source>
        <dbReference type="ARBA" id="ARBA00018632"/>
    </source>
</evidence>
<reference evidence="19 20" key="1">
    <citation type="submission" date="2020-11" db="EMBL/GenBank/DDBJ databases">
        <title>Kefir isolates.</title>
        <authorList>
            <person name="Marcisauskas S."/>
            <person name="Kim Y."/>
            <person name="Blasche S."/>
        </authorList>
    </citation>
    <scope>NUCLEOTIDE SEQUENCE [LARGE SCALE GENOMIC DNA]</scope>
    <source>
        <strain evidence="19 20">KR</strain>
    </source>
</reference>
<comment type="subcellular location">
    <subcellularLocation>
        <location evidence="2">Mitochondrion inner membrane</location>
        <topology evidence="2">Single-pass membrane protein</topology>
    </subcellularLocation>
</comment>
<evidence type="ECO:0000256" key="18">
    <source>
        <dbReference type="SAM" id="Phobius"/>
    </source>
</evidence>
<evidence type="ECO:0000256" key="13">
    <source>
        <dbReference type="ARBA" id="ARBA00023136"/>
    </source>
</evidence>
<evidence type="ECO:0000256" key="14">
    <source>
        <dbReference type="ARBA" id="ARBA00030753"/>
    </source>
</evidence>
<keyword evidence="20" id="KW-1185">Reference proteome</keyword>
<proteinExistence type="inferred from homology"/>
<evidence type="ECO:0000256" key="8">
    <source>
        <dbReference type="ARBA" id="ARBA00022792"/>
    </source>
</evidence>
<keyword evidence="5" id="KW-0813">Transport</keyword>
<evidence type="ECO:0000256" key="11">
    <source>
        <dbReference type="ARBA" id="ARBA00022989"/>
    </source>
</evidence>
<evidence type="ECO:0000256" key="1">
    <source>
        <dbReference type="ARBA" id="ARBA00003195"/>
    </source>
</evidence>
<accession>A0A9P6VZY1</accession>
<evidence type="ECO:0000313" key="20">
    <source>
        <dbReference type="Proteomes" id="UP000777482"/>
    </source>
</evidence>
<dbReference type="OrthoDB" id="2147978at2759"/>
<dbReference type="EMBL" id="PUHQ01000050">
    <property type="protein sequence ID" value="KAG0659822.1"/>
    <property type="molecule type" value="Genomic_DNA"/>
</dbReference>
<evidence type="ECO:0000256" key="15">
    <source>
        <dbReference type="ARBA" id="ARBA00031387"/>
    </source>
</evidence>
<feature type="transmembrane region" description="Helical" evidence="18">
    <location>
        <begin position="60"/>
        <end position="78"/>
    </location>
</feature>
<evidence type="ECO:0000256" key="6">
    <source>
        <dbReference type="ARBA" id="ARBA00022660"/>
    </source>
</evidence>
<dbReference type="PANTHER" id="PTHR40637">
    <property type="entry name" value="ESSS SUBUNIT OF NADH:UBIQUINONE OXIDOREDUCTASE (COMPLEX I) PROTEIN"/>
    <property type="match status" value="1"/>
</dbReference>
<sequence length="110" mass="12017">MSAALLRSALPRRALAVAGPTSQRRLASGGVHYNEPTGRLFGEHPPAPGQKRAKEDWENIYYYGFGGSMLLGAILIYYKPDTSIDGWARQQAKEKMAAAGETPSYQKSSE</sequence>
<keyword evidence="13 18" id="KW-0472">Membrane</keyword>
<evidence type="ECO:0000256" key="7">
    <source>
        <dbReference type="ARBA" id="ARBA00022692"/>
    </source>
</evidence>
<comment type="caution">
    <text evidence="19">The sequence shown here is derived from an EMBL/GenBank/DDBJ whole genome shotgun (WGS) entry which is preliminary data.</text>
</comment>
<keyword evidence="6" id="KW-0679">Respiratory chain</keyword>
<evidence type="ECO:0000256" key="2">
    <source>
        <dbReference type="ARBA" id="ARBA00004434"/>
    </source>
</evidence>
<evidence type="ECO:0000313" key="19">
    <source>
        <dbReference type="EMBL" id="KAG0659822.1"/>
    </source>
</evidence>
<protein>
    <recommendedName>
        <fullName evidence="4">NADH dehydrogenase [ubiquinone] 1 beta subcomplex subunit 11, mitochondrial</fullName>
    </recommendedName>
    <alternativeName>
        <fullName evidence="15">Complex I-ESSS</fullName>
    </alternativeName>
    <alternativeName>
        <fullName evidence="14">NADH-ubiquinone oxidoreductase ESSS subunit</fullName>
    </alternativeName>
</protein>
<keyword evidence="12" id="KW-0496">Mitochondrion</keyword>
<evidence type="ECO:0000256" key="9">
    <source>
        <dbReference type="ARBA" id="ARBA00022946"/>
    </source>
</evidence>
<dbReference type="Proteomes" id="UP000777482">
    <property type="component" value="Unassembled WGS sequence"/>
</dbReference>
<gene>
    <name evidence="19" type="ORF">C6P46_005025</name>
</gene>
<keyword evidence="10" id="KW-0249">Electron transport</keyword>
<dbReference type="AlphaFoldDB" id="A0A9P6VZY1"/>
<comment type="subunit">
    <text evidence="16">Complex I is composed of 45 different subunits. Interacts with BCAP31.</text>
</comment>
<keyword evidence="7 18" id="KW-0812">Transmembrane</keyword>
<evidence type="ECO:0000256" key="16">
    <source>
        <dbReference type="ARBA" id="ARBA00046528"/>
    </source>
</evidence>
<dbReference type="Pfam" id="PF10183">
    <property type="entry name" value="ESSS"/>
    <property type="match status" value="1"/>
</dbReference>
<evidence type="ECO:0000256" key="3">
    <source>
        <dbReference type="ARBA" id="ARBA00008915"/>
    </source>
</evidence>
<dbReference type="PANTHER" id="PTHR40637:SF1">
    <property type="entry name" value="ESSS SUBUNIT OF NADH:UBIQUINONE OXIDOREDUCTASE (COMPLEX I) PROTEIN"/>
    <property type="match status" value="1"/>
</dbReference>
<keyword evidence="11 18" id="KW-1133">Transmembrane helix</keyword>
<organism evidence="19 20">
    <name type="scientific">Rhodotorula mucilaginosa</name>
    <name type="common">Yeast</name>
    <name type="synonym">Rhodotorula rubra</name>
    <dbReference type="NCBI Taxonomy" id="5537"/>
    <lineage>
        <taxon>Eukaryota</taxon>
        <taxon>Fungi</taxon>
        <taxon>Dikarya</taxon>
        <taxon>Basidiomycota</taxon>
        <taxon>Pucciniomycotina</taxon>
        <taxon>Microbotryomycetes</taxon>
        <taxon>Sporidiobolales</taxon>
        <taxon>Sporidiobolaceae</taxon>
        <taxon>Rhodotorula</taxon>
    </lineage>
</organism>
<dbReference type="GO" id="GO:0005743">
    <property type="term" value="C:mitochondrial inner membrane"/>
    <property type="evidence" value="ECO:0007669"/>
    <property type="project" value="UniProtKB-SubCell"/>
</dbReference>
<evidence type="ECO:0000256" key="17">
    <source>
        <dbReference type="SAM" id="MobiDB-lite"/>
    </source>
</evidence>
<evidence type="ECO:0000256" key="10">
    <source>
        <dbReference type="ARBA" id="ARBA00022982"/>
    </source>
</evidence>
<keyword evidence="8" id="KW-0999">Mitochondrion inner membrane</keyword>
<comment type="similarity">
    <text evidence="3">Belongs to the complex I NDUFB11 subunit family.</text>
</comment>
<evidence type="ECO:0000256" key="12">
    <source>
        <dbReference type="ARBA" id="ARBA00023128"/>
    </source>
</evidence>
<keyword evidence="9" id="KW-0809">Transit peptide</keyword>
<name>A0A9P6VZY1_RHOMI</name>
<feature type="region of interest" description="Disordered" evidence="17">
    <location>
        <begin position="21"/>
        <end position="52"/>
    </location>
</feature>
<comment type="function">
    <text evidence="1">Accessory subunit of the mitochondrial membrane respiratory chain NADH dehydrogenase (Complex I), that is believed not to be involved in catalysis. Complex I functions in the transfer of electrons from NADH to the respiratory chain. The immediate electron acceptor for the enzyme is believed to be ubiquinone.</text>
</comment>